<proteinExistence type="predicted"/>
<dbReference type="EMBL" id="CAJVCE010000010">
    <property type="protein sequence ID" value="CAG7647020.1"/>
    <property type="molecule type" value="Genomic_DNA"/>
</dbReference>
<evidence type="ECO:0000259" key="1">
    <source>
        <dbReference type="Pfam" id="PF00884"/>
    </source>
</evidence>
<reference evidence="2 3" key="1">
    <citation type="submission" date="2021-06" db="EMBL/GenBank/DDBJ databases">
        <authorList>
            <person name="Criscuolo A."/>
        </authorList>
    </citation>
    <scope>NUCLEOTIDE SEQUENCE [LARGE SCALE GENOMIC DNA]</scope>
    <source>
        <strain evidence="3">CIP 111802</strain>
    </source>
</reference>
<keyword evidence="3" id="KW-1185">Reference proteome</keyword>
<accession>A0ABM8VKI4</accession>
<dbReference type="Proteomes" id="UP000730618">
    <property type="component" value="Unassembled WGS sequence"/>
</dbReference>
<evidence type="ECO:0000313" key="3">
    <source>
        <dbReference type="Proteomes" id="UP000730618"/>
    </source>
</evidence>
<protein>
    <recommendedName>
        <fullName evidence="1">Sulfatase N-terminal domain-containing protein</fullName>
    </recommendedName>
</protein>
<dbReference type="Pfam" id="PF00884">
    <property type="entry name" value="Sulfatase"/>
    <property type="match status" value="1"/>
</dbReference>
<evidence type="ECO:0000313" key="2">
    <source>
        <dbReference type="EMBL" id="CAG7647020.1"/>
    </source>
</evidence>
<gene>
    <name evidence="2" type="ORF">PAECIP111802_03894</name>
</gene>
<feature type="domain" description="Sulfatase N-terminal" evidence="1">
    <location>
        <begin position="42"/>
        <end position="346"/>
    </location>
</feature>
<organism evidence="2 3">
    <name type="scientific">Paenibacillus allorhizosphaerae</name>
    <dbReference type="NCBI Taxonomy" id="2849866"/>
    <lineage>
        <taxon>Bacteria</taxon>
        <taxon>Bacillati</taxon>
        <taxon>Bacillota</taxon>
        <taxon>Bacilli</taxon>
        <taxon>Bacillales</taxon>
        <taxon>Paenibacillaceae</taxon>
        <taxon>Paenibacillus</taxon>
    </lineage>
</organism>
<name>A0ABM8VKI4_9BACL</name>
<dbReference type="InterPro" id="IPR000917">
    <property type="entry name" value="Sulfatase_N"/>
</dbReference>
<sequence>MFFILLQVISLTYTWVQAPPEPQFKKYVYDETNQFKFSAKENVIVLLLDTFQTDLFSELISENAEYKNMLSGFTYYPNTVGGFPTTYASVPFILTGQYYDNSVPMQQFVKEKYLTQSIPLVLRKHNFNVGLYPMVTQTVYPSEETASNVSKIKSFTLANTTYVKDLYQTTFFRYVPHFLKKYFYKVDVLNKDPEQHGRDVNFVERAEKKSQVGETNPTFKFYHLEGAHPPYNLNEKLERVKLEGREGYKTKANAALKITEKFLGDLKRIGVYDNSIIVIIGDHGGGEKVNVNAGTANDANYTNNSVVASGLPLMLYKPMNATGQLKISKVPASLSDISSTIVSELGINEKFPGQSLLTLKEDDERQRRFMFYSWEHEYWNKEYLPTMTEYAVNGYSWNKDSWIPTYRKYSSEGLNFSPPPTYEYGNQSKFGIGGDTTKYEIWGFSTPEQGFTWTDGKGASLSIPVKKADKDLILKITGFPFLAGQVTHQRVNVKIDGKLLTQWDITSQGGWEVKIPKELTNDDVIHCNLEFLDAVSPFDMKLSDDQRVLALALQSLVIDEIK</sequence>
<comment type="caution">
    <text evidence="2">The sequence shown here is derived from an EMBL/GenBank/DDBJ whole genome shotgun (WGS) entry which is preliminary data.</text>
</comment>